<dbReference type="InterPro" id="IPR032816">
    <property type="entry name" value="VTT_dom"/>
</dbReference>
<feature type="domain" description="VTT" evidence="7">
    <location>
        <begin position="80"/>
        <end position="206"/>
    </location>
</feature>
<dbReference type="STRING" id="2880.D7G708"/>
<dbReference type="OrthoDB" id="512996at2759"/>
<dbReference type="Proteomes" id="UP000002630">
    <property type="component" value="Linkage Group LG02"/>
</dbReference>
<accession>D7G708</accession>
<keyword evidence="4 6" id="KW-1133">Transmembrane helix</keyword>
<dbReference type="EMBL" id="FN649727">
    <property type="protein sequence ID" value="CBJ25701.1"/>
    <property type="molecule type" value="Genomic_DNA"/>
</dbReference>
<keyword evidence="3 6" id="KW-0812">Transmembrane</keyword>
<dbReference type="GO" id="GO:0005886">
    <property type="term" value="C:plasma membrane"/>
    <property type="evidence" value="ECO:0007669"/>
    <property type="project" value="UniProtKB-SubCell"/>
</dbReference>
<reference evidence="8 9" key="1">
    <citation type="journal article" date="2010" name="Nature">
        <title>The Ectocarpus genome and the independent evolution of multicellularity in brown algae.</title>
        <authorList>
            <person name="Cock J.M."/>
            <person name="Sterck L."/>
            <person name="Rouze P."/>
            <person name="Scornet D."/>
            <person name="Allen A.E."/>
            <person name="Amoutzias G."/>
            <person name="Anthouard V."/>
            <person name="Artiguenave F."/>
            <person name="Aury J.M."/>
            <person name="Badger J.H."/>
            <person name="Beszteri B."/>
            <person name="Billiau K."/>
            <person name="Bonnet E."/>
            <person name="Bothwell J.H."/>
            <person name="Bowler C."/>
            <person name="Boyen C."/>
            <person name="Brownlee C."/>
            <person name="Carrano C.J."/>
            <person name="Charrier B."/>
            <person name="Cho G.Y."/>
            <person name="Coelho S.M."/>
            <person name="Collen J."/>
            <person name="Corre E."/>
            <person name="Da Silva C."/>
            <person name="Delage L."/>
            <person name="Delaroque N."/>
            <person name="Dittami S.M."/>
            <person name="Doulbeau S."/>
            <person name="Elias M."/>
            <person name="Farnham G."/>
            <person name="Gachon C.M."/>
            <person name="Gschloessl B."/>
            <person name="Heesch S."/>
            <person name="Jabbari K."/>
            <person name="Jubin C."/>
            <person name="Kawai H."/>
            <person name="Kimura K."/>
            <person name="Kloareg B."/>
            <person name="Kupper F.C."/>
            <person name="Lang D."/>
            <person name="Le Bail A."/>
            <person name="Leblanc C."/>
            <person name="Lerouge P."/>
            <person name="Lohr M."/>
            <person name="Lopez P.J."/>
            <person name="Martens C."/>
            <person name="Maumus F."/>
            <person name="Michel G."/>
            <person name="Miranda-Saavedra D."/>
            <person name="Morales J."/>
            <person name="Moreau H."/>
            <person name="Motomura T."/>
            <person name="Nagasato C."/>
            <person name="Napoli C.A."/>
            <person name="Nelson D.R."/>
            <person name="Nyvall-Collen P."/>
            <person name="Peters A.F."/>
            <person name="Pommier C."/>
            <person name="Potin P."/>
            <person name="Poulain J."/>
            <person name="Quesneville H."/>
            <person name="Read B."/>
            <person name="Rensing S.A."/>
            <person name="Ritter A."/>
            <person name="Rousvoal S."/>
            <person name="Samanta M."/>
            <person name="Samson G."/>
            <person name="Schroeder D.C."/>
            <person name="Segurens B."/>
            <person name="Strittmatter M."/>
            <person name="Tonon T."/>
            <person name="Tregear J.W."/>
            <person name="Valentin K."/>
            <person name="von Dassow P."/>
            <person name="Yamagishi T."/>
            <person name="Van de Peer Y."/>
            <person name="Wincker P."/>
        </authorList>
    </citation>
    <scope>NUCLEOTIDE SEQUENCE [LARGE SCALE GENOMIC DNA]</scope>
    <source>
        <strain evidence="9">Ec32 / CCAP1310/4</strain>
    </source>
</reference>
<feature type="transmembrane region" description="Helical" evidence="6">
    <location>
        <begin position="187"/>
        <end position="212"/>
    </location>
</feature>
<organism evidence="8 9">
    <name type="scientific">Ectocarpus siliculosus</name>
    <name type="common">Brown alga</name>
    <name type="synonym">Conferva siliculosa</name>
    <dbReference type="NCBI Taxonomy" id="2880"/>
    <lineage>
        <taxon>Eukaryota</taxon>
        <taxon>Sar</taxon>
        <taxon>Stramenopiles</taxon>
        <taxon>Ochrophyta</taxon>
        <taxon>PX clade</taxon>
        <taxon>Phaeophyceae</taxon>
        <taxon>Ectocarpales</taxon>
        <taxon>Ectocarpaceae</taxon>
        <taxon>Ectocarpus</taxon>
    </lineage>
</organism>
<evidence type="ECO:0000256" key="4">
    <source>
        <dbReference type="ARBA" id="ARBA00022989"/>
    </source>
</evidence>
<gene>
    <name evidence="8" type="ORF">Esi_0008_0134</name>
</gene>
<dbReference type="EMBL" id="FN649035">
    <property type="protein sequence ID" value="CBJ25701.1"/>
    <property type="molecule type" value="Genomic_DNA"/>
</dbReference>
<evidence type="ECO:0000259" key="7">
    <source>
        <dbReference type="Pfam" id="PF09335"/>
    </source>
</evidence>
<proteinExistence type="predicted"/>
<evidence type="ECO:0000256" key="2">
    <source>
        <dbReference type="ARBA" id="ARBA00022475"/>
    </source>
</evidence>
<feature type="transmembrane region" description="Helical" evidence="6">
    <location>
        <begin position="224"/>
        <end position="245"/>
    </location>
</feature>
<sequence length="357" mass="38411">MAQNGRGVKLCFGDVQASWTQVLFCAILVTVLVVTTVDLFTACYTLHATEDFLTWLDGENMLAFIVIFIVFGALSIVMLLPQTVLFLAAGYACADRVRNRYLAFAVALNLSLVTFIIGASIAFLLARSVLPPSCTRKFFKHFAILEGLDHALKHKGRRIIILLRINPMAPYNALNYGLGLSSCTFRAYLQGMVGAFPFTCIAVYAGMLISSVDDIDSLFTYTSTGWYCVYAALGVACVVSFVAIVRYTSAEMKAAVRSAPIPAGGDRVDGEEDFGELPPDSTMFGTFTSRSECGSGMEGGGGNAGAGGEEEEEAMETFDEIVVAREPLLGGDARRKNGVAAERTSKRAARLTPVVDV</sequence>
<keyword evidence="5 6" id="KW-0472">Membrane</keyword>
<keyword evidence="9" id="KW-1185">Reference proteome</keyword>
<dbReference type="Pfam" id="PF09335">
    <property type="entry name" value="VTT_dom"/>
    <property type="match status" value="1"/>
</dbReference>
<feature type="transmembrane region" description="Helical" evidence="6">
    <location>
        <begin position="20"/>
        <end position="40"/>
    </location>
</feature>
<evidence type="ECO:0000256" key="1">
    <source>
        <dbReference type="ARBA" id="ARBA00004651"/>
    </source>
</evidence>
<dbReference type="InterPro" id="IPR015414">
    <property type="entry name" value="TMEM64"/>
</dbReference>
<protein>
    <recommendedName>
        <fullName evidence="7">VTT domain-containing protein</fullName>
    </recommendedName>
</protein>
<evidence type="ECO:0000256" key="3">
    <source>
        <dbReference type="ARBA" id="ARBA00022692"/>
    </source>
</evidence>
<evidence type="ECO:0000313" key="8">
    <source>
        <dbReference type="EMBL" id="CBJ25701.1"/>
    </source>
</evidence>
<dbReference type="AlphaFoldDB" id="D7G708"/>
<evidence type="ECO:0000313" key="9">
    <source>
        <dbReference type="Proteomes" id="UP000002630"/>
    </source>
</evidence>
<feature type="transmembrane region" description="Helical" evidence="6">
    <location>
        <begin position="101"/>
        <end position="126"/>
    </location>
</feature>
<name>D7G708_ECTSI</name>
<dbReference type="PANTHER" id="PTHR12677:SF59">
    <property type="entry name" value="GOLGI APPARATUS MEMBRANE PROTEIN TVP38-RELATED"/>
    <property type="match status" value="1"/>
</dbReference>
<comment type="subcellular location">
    <subcellularLocation>
        <location evidence="1">Cell membrane</location>
        <topology evidence="1">Multi-pass membrane protein</topology>
    </subcellularLocation>
</comment>
<keyword evidence="2" id="KW-1003">Cell membrane</keyword>
<dbReference type="InParanoid" id="D7G708"/>
<dbReference type="OMA" id="HTEMNAV"/>
<dbReference type="eggNOG" id="KOG3140">
    <property type="taxonomic scope" value="Eukaryota"/>
</dbReference>
<evidence type="ECO:0000256" key="5">
    <source>
        <dbReference type="ARBA" id="ARBA00023136"/>
    </source>
</evidence>
<dbReference type="PANTHER" id="PTHR12677">
    <property type="entry name" value="GOLGI APPARATUS MEMBRANE PROTEIN TVP38-RELATED"/>
    <property type="match status" value="1"/>
</dbReference>
<feature type="transmembrane region" description="Helical" evidence="6">
    <location>
        <begin position="61"/>
        <end position="81"/>
    </location>
</feature>
<evidence type="ECO:0000256" key="6">
    <source>
        <dbReference type="SAM" id="Phobius"/>
    </source>
</evidence>